<accession>A0A2N9J1H1</accession>
<keyword evidence="11" id="KW-0325">Glycoprotein</keyword>
<keyword evidence="8 12" id="KW-0067">ATP-binding</keyword>
<evidence type="ECO:0000256" key="4">
    <source>
        <dbReference type="ARBA" id="ARBA00022692"/>
    </source>
</evidence>
<evidence type="ECO:0000256" key="12">
    <source>
        <dbReference type="PROSITE-ProRule" id="PRU10141"/>
    </source>
</evidence>
<dbReference type="CDD" id="cd14066">
    <property type="entry name" value="STKc_IRAK"/>
    <property type="match status" value="1"/>
</dbReference>
<reference evidence="16" key="1">
    <citation type="submission" date="2018-02" db="EMBL/GenBank/DDBJ databases">
        <authorList>
            <person name="Cohen D.B."/>
            <person name="Kent A.D."/>
        </authorList>
    </citation>
    <scope>NUCLEOTIDE SEQUENCE</scope>
</reference>
<keyword evidence="6 12" id="KW-0547">Nucleotide-binding</keyword>
<feature type="domain" description="Protein kinase" evidence="15">
    <location>
        <begin position="439"/>
        <end position="718"/>
    </location>
</feature>
<evidence type="ECO:0000256" key="3">
    <source>
        <dbReference type="ARBA" id="ARBA00022679"/>
    </source>
</evidence>
<name>A0A2N9J1H1_FAGSY</name>
<evidence type="ECO:0000313" key="16">
    <source>
        <dbReference type="EMBL" id="SPD30445.1"/>
    </source>
</evidence>
<feature type="chain" id="PRO_5014821990" description="Protein kinase domain-containing protein" evidence="14">
    <location>
        <begin position="29"/>
        <end position="769"/>
    </location>
</feature>
<proteinExistence type="predicted"/>
<dbReference type="SUPFAM" id="SSF56112">
    <property type="entry name" value="Protein kinase-like (PK-like)"/>
    <property type="match status" value="1"/>
</dbReference>
<evidence type="ECO:0000256" key="9">
    <source>
        <dbReference type="ARBA" id="ARBA00022989"/>
    </source>
</evidence>
<dbReference type="GO" id="GO:0005524">
    <property type="term" value="F:ATP binding"/>
    <property type="evidence" value="ECO:0007669"/>
    <property type="project" value="UniProtKB-UniRule"/>
</dbReference>
<dbReference type="GO" id="GO:0004674">
    <property type="term" value="F:protein serine/threonine kinase activity"/>
    <property type="evidence" value="ECO:0007669"/>
    <property type="project" value="UniProtKB-KW"/>
</dbReference>
<dbReference type="GO" id="GO:0016020">
    <property type="term" value="C:membrane"/>
    <property type="evidence" value="ECO:0007669"/>
    <property type="project" value="UniProtKB-SubCell"/>
</dbReference>
<evidence type="ECO:0000256" key="13">
    <source>
        <dbReference type="SAM" id="Phobius"/>
    </source>
</evidence>
<dbReference type="AlphaFoldDB" id="A0A2N9J1H1"/>
<dbReference type="PROSITE" id="PS00108">
    <property type="entry name" value="PROTEIN_KINASE_ST"/>
    <property type="match status" value="1"/>
</dbReference>
<keyword evidence="4 13" id="KW-0812">Transmembrane</keyword>
<dbReference type="InterPro" id="IPR008271">
    <property type="entry name" value="Ser/Thr_kinase_AS"/>
</dbReference>
<dbReference type="PANTHER" id="PTHR47989:SF62">
    <property type="entry name" value="OS05G0423500 PROTEIN"/>
    <property type="match status" value="1"/>
</dbReference>
<evidence type="ECO:0000259" key="15">
    <source>
        <dbReference type="PROSITE" id="PS50011"/>
    </source>
</evidence>
<protein>
    <recommendedName>
        <fullName evidence="15">Protein kinase domain-containing protein</fullName>
    </recommendedName>
</protein>
<evidence type="ECO:0000256" key="10">
    <source>
        <dbReference type="ARBA" id="ARBA00023136"/>
    </source>
</evidence>
<dbReference type="PROSITE" id="PS00107">
    <property type="entry name" value="PROTEIN_KINASE_ATP"/>
    <property type="match status" value="1"/>
</dbReference>
<dbReference type="Pfam" id="PF07714">
    <property type="entry name" value="PK_Tyr_Ser-Thr"/>
    <property type="match status" value="1"/>
</dbReference>
<dbReference type="Gene3D" id="3.30.200.20">
    <property type="entry name" value="Phosphorylase Kinase, domain 1"/>
    <property type="match status" value="1"/>
</dbReference>
<keyword evidence="10 13" id="KW-0472">Membrane</keyword>
<sequence length="769" mass="86000">MLHSHKILFQLFLLLPLHFSSLLLPSSAYTVPDKYFINCGAGFNTTIDDGRVFVGDQNSCSFSTGKSEHVMSSNSSIEGEFKIHFIPSQESSLAFINAIEVFLAPEAFLHDSAPHVTSAGDEGTYSGMYSNVLHTIYRINVGGPIIEHDELWRKWKPDDSYLFNPPKAAKNVSYIGTLNYQPEHVTKYIAPALVYQTARLLNIDESSTFLNLTWRFPINKNATHLVRVHFCDIVSKPTTGLWFPSDLWFNLSIYSNFGEKIHPFDITHQVVVPFYLDFVVVPDDSGFINVSLVTRQDSPLHYAFLNGLEIMEFMKESGPTPKECESMNYSCKTKESGPTPKECESMNYSCKTKESKKNCPTVIIVLISSGAFVIMVIVVVLGLKCRKGEADQSSGVLLYGGTSFKKKLTERNANASLPSTLNLSLRISLAEIKYATKNFNAKFLIGEGGFGKVYKGTLRSGMKVAVKRSEPGHGQGLKEFQTEIIVLSQIRHRHLVSLIGYCDEGSEMILVYEFMEKGTLRDHLYHSNGNSQKSSSRFELSWKQRLEICIGAAKGLHYLHTGPVGGILHRDVKSTNIFLDEDYVAKVGDFGLSKSGLSDTDHFTMAIKGSFGYLDPEYLRTLQFTEKSDVYSFGVVLLELLCARPAVDNSLQAEEVSLAEWGMLWLGKGQLENIIDPVLVGKIKPSSLKKFGEIAEKCLKADTAERPDMHEVLWDLAFALQLQEIVINREPHEDSLTNTSLELQLPVWHLPSTRILNEEEDISNTASEV</sequence>
<feature type="binding site" evidence="12">
    <location>
        <position position="467"/>
    </location>
    <ligand>
        <name>ATP</name>
        <dbReference type="ChEBI" id="CHEBI:30616"/>
    </ligand>
</feature>
<dbReference type="PROSITE" id="PS50011">
    <property type="entry name" value="PROTEIN_KINASE_DOM"/>
    <property type="match status" value="1"/>
</dbReference>
<evidence type="ECO:0000256" key="1">
    <source>
        <dbReference type="ARBA" id="ARBA00004479"/>
    </source>
</evidence>
<dbReference type="Gene3D" id="1.10.510.10">
    <property type="entry name" value="Transferase(Phosphotransferase) domain 1"/>
    <property type="match status" value="1"/>
</dbReference>
<gene>
    <name evidence="16" type="ORF">FSB_LOCUS58327</name>
</gene>
<evidence type="ECO:0000256" key="8">
    <source>
        <dbReference type="ARBA" id="ARBA00022840"/>
    </source>
</evidence>
<evidence type="ECO:0000256" key="7">
    <source>
        <dbReference type="ARBA" id="ARBA00022777"/>
    </source>
</evidence>
<dbReference type="FunFam" id="3.30.200.20:FF:000039">
    <property type="entry name" value="receptor-like protein kinase FERONIA"/>
    <property type="match status" value="1"/>
</dbReference>
<keyword evidence="9 13" id="KW-1133">Transmembrane helix</keyword>
<keyword evidence="2" id="KW-0723">Serine/threonine-protein kinase</keyword>
<evidence type="ECO:0000256" key="6">
    <source>
        <dbReference type="ARBA" id="ARBA00022741"/>
    </source>
</evidence>
<dbReference type="SMART" id="SM00220">
    <property type="entry name" value="S_TKc"/>
    <property type="match status" value="1"/>
</dbReference>
<comment type="subcellular location">
    <subcellularLocation>
        <location evidence="1">Membrane</location>
        <topology evidence="1">Single-pass type I membrane protein</topology>
    </subcellularLocation>
</comment>
<dbReference type="InterPro" id="IPR011009">
    <property type="entry name" value="Kinase-like_dom_sf"/>
</dbReference>
<dbReference type="InterPro" id="IPR017441">
    <property type="entry name" value="Protein_kinase_ATP_BS"/>
</dbReference>
<dbReference type="FunFam" id="2.60.120.430:FF:000013">
    <property type="entry name" value="Putative receptor-like protein kinase"/>
    <property type="match status" value="1"/>
</dbReference>
<dbReference type="EMBL" id="OIVN01006317">
    <property type="protein sequence ID" value="SPD30445.1"/>
    <property type="molecule type" value="Genomic_DNA"/>
</dbReference>
<evidence type="ECO:0000256" key="14">
    <source>
        <dbReference type="SAM" id="SignalP"/>
    </source>
</evidence>
<dbReference type="InterPro" id="IPR000719">
    <property type="entry name" value="Prot_kinase_dom"/>
</dbReference>
<dbReference type="PANTHER" id="PTHR47989">
    <property type="entry name" value="OS01G0750732 PROTEIN"/>
    <property type="match status" value="1"/>
</dbReference>
<keyword evidence="7" id="KW-0418">Kinase</keyword>
<keyword evidence="3" id="KW-0808">Transferase</keyword>
<organism evidence="16">
    <name type="scientific">Fagus sylvatica</name>
    <name type="common">Beechnut</name>
    <dbReference type="NCBI Taxonomy" id="28930"/>
    <lineage>
        <taxon>Eukaryota</taxon>
        <taxon>Viridiplantae</taxon>
        <taxon>Streptophyta</taxon>
        <taxon>Embryophyta</taxon>
        <taxon>Tracheophyta</taxon>
        <taxon>Spermatophyta</taxon>
        <taxon>Magnoliopsida</taxon>
        <taxon>eudicotyledons</taxon>
        <taxon>Gunneridae</taxon>
        <taxon>Pentapetalae</taxon>
        <taxon>rosids</taxon>
        <taxon>fabids</taxon>
        <taxon>Fagales</taxon>
        <taxon>Fagaceae</taxon>
        <taxon>Fagus</taxon>
    </lineage>
</organism>
<feature type="signal peptide" evidence="14">
    <location>
        <begin position="1"/>
        <end position="28"/>
    </location>
</feature>
<evidence type="ECO:0000256" key="5">
    <source>
        <dbReference type="ARBA" id="ARBA00022729"/>
    </source>
</evidence>
<dbReference type="Gene3D" id="2.60.120.430">
    <property type="entry name" value="Galactose-binding lectin"/>
    <property type="match status" value="1"/>
</dbReference>
<dbReference type="InterPro" id="IPR001245">
    <property type="entry name" value="Ser-Thr/Tyr_kinase_cat_dom"/>
</dbReference>
<keyword evidence="5 14" id="KW-0732">Signal</keyword>
<evidence type="ECO:0000256" key="11">
    <source>
        <dbReference type="ARBA" id="ARBA00023180"/>
    </source>
</evidence>
<dbReference type="FunFam" id="1.10.510.10:FF:000252">
    <property type="entry name" value="Receptor-like protein kinase FERONIA"/>
    <property type="match status" value="1"/>
</dbReference>
<feature type="transmembrane region" description="Helical" evidence="13">
    <location>
        <begin position="362"/>
        <end position="383"/>
    </location>
</feature>
<evidence type="ECO:0000256" key="2">
    <source>
        <dbReference type="ARBA" id="ARBA00022527"/>
    </source>
</evidence>